<organism evidence="3 4">
    <name type="scientific">Aureliella helgolandensis</name>
    <dbReference type="NCBI Taxonomy" id="2527968"/>
    <lineage>
        <taxon>Bacteria</taxon>
        <taxon>Pseudomonadati</taxon>
        <taxon>Planctomycetota</taxon>
        <taxon>Planctomycetia</taxon>
        <taxon>Pirellulales</taxon>
        <taxon>Pirellulaceae</taxon>
        <taxon>Aureliella</taxon>
    </lineage>
</organism>
<dbReference type="RefSeq" id="WP_145086276.1">
    <property type="nucleotide sequence ID" value="NZ_CP036298.1"/>
</dbReference>
<evidence type="ECO:0000256" key="1">
    <source>
        <dbReference type="SAM" id="Phobius"/>
    </source>
</evidence>
<dbReference type="KEGG" id="ahel:Q31a_64010"/>
<reference evidence="3 4" key="1">
    <citation type="submission" date="2019-02" db="EMBL/GenBank/DDBJ databases">
        <title>Deep-cultivation of Planctomycetes and their phenomic and genomic characterization uncovers novel biology.</title>
        <authorList>
            <person name="Wiegand S."/>
            <person name="Jogler M."/>
            <person name="Boedeker C."/>
            <person name="Pinto D."/>
            <person name="Vollmers J."/>
            <person name="Rivas-Marin E."/>
            <person name="Kohn T."/>
            <person name="Peeters S.H."/>
            <person name="Heuer A."/>
            <person name="Rast P."/>
            <person name="Oberbeckmann S."/>
            <person name="Bunk B."/>
            <person name="Jeske O."/>
            <person name="Meyerdierks A."/>
            <person name="Storesund J.E."/>
            <person name="Kallscheuer N."/>
            <person name="Luecker S."/>
            <person name="Lage O.M."/>
            <person name="Pohl T."/>
            <person name="Merkel B.J."/>
            <person name="Hornburger P."/>
            <person name="Mueller R.-W."/>
            <person name="Bruemmer F."/>
            <person name="Labrenz M."/>
            <person name="Spormann A.M."/>
            <person name="Op den Camp H."/>
            <person name="Overmann J."/>
            <person name="Amann R."/>
            <person name="Jetten M.S.M."/>
            <person name="Mascher T."/>
            <person name="Medema M.H."/>
            <person name="Devos D.P."/>
            <person name="Kaster A.-K."/>
            <person name="Ovreas L."/>
            <person name="Rohde M."/>
            <person name="Galperin M.Y."/>
            <person name="Jogler C."/>
        </authorList>
    </citation>
    <scope>NUCLEOTIDE SEQUENCE [LARGE SCALE GENOMIC DNA]</scope>
    <source>
        <strain evidence="3 4">Q31a</strain>
    </source>
</reference>
<gene>
    <name evidence="3" type="ORF">Q31a_64010</name>
</gene>
<proteinExistence type="predicted"/>
<protein>
    <recommendedName>
        <fullName evidence="2">DUF1559 domain-containing protein</fullName>
    </recommendedName>
</protein>
<name>A0A518GHG5_9BACT</name>
<evidence type="ECO:0000313" key="3">
    <source>
        <dbReference type="EMBL" id="QDV28008.1"/>
    </source>
</evidence>
<accession>A0A518GHG5</accession>
<dbReference type="AlphaFoldDB" id="A0A518GHG5"/>
<dbReference type="OrthoDB" id="285651at2"/>
<feature type="transmembrane region" description="Helical" evidence="1">
    <location>
        <begin position="12"/>
        <end position="43"/>
    </location>
</feature>
<sequence>MQASKIRFSAAHLFYAITLSAATTSLFGMAGPAIAAFILLIWWQVLAGVLREASANSAAAAVRSTEMLSPSPSTTAPVQDRSLRTGVGRIATKAELIAILFFALLVLGLLMPARHGSDPMQAAENSMKLVAQAIAEYEAKHGTSLPAILCDSSGTPVHSWRALILPELGEHQLAAAYRWDEPWNGPNNSLLLQYRPACFRPSYLHPLESQYSQPESAIGEQTLTSLHTVDLASRTVLVEHESAAVPWLAPDQYSPQQWQTQNQLPELDQGFWRRGFFVSHFRGRIAVAGNHTFHLHPNTTLLEENLPATASITAPSRDHQSLGQPQAIVHFDTSLRLVFFLSVALYPLRWLHCLRSAGLSNV</sequence>
<dbReference type="Proteomes" id="UP000318017">
    <property type="component" value="Chromosome"/>
</dbReference>
<feature type="domain" description="DUF1559" evidence="2">
    <location>
        <begin position="124"/>
        <end position="220"/>
    </location>
</feature>
<keyword evidence="1" id="KW-0812">Transmembrane</keyword>
<feature type="transmembrane region" description="Helical" evidence="1">
    <location>
        <begin position="90"/>
        <end position="111"/>
    </location>
</feature>
<evidence type="ECO:0000313" key="4">
    <source>
        <dbReference type="Proteomes" id="UP000318017"/>
    </source>
</evidence>
<dbReference type="Pfam" id="PF07596">
    <property type="entry name" value="SBP_bac_10"/>
    <property type="match status" value="1"/>
</dbReference>
<dbReference type="InterPro" id="IPR011453">
    <property type="entry name" value="DUF1559"/>
</dbReference>
<keyword evidence="4" id="KW-1185">Reference proteome</keyword>
<keyword evidence="1" id="KW-1133">Transmembrane helix</keyword>
<keyword evidence="1" id="KW-0472">Membrane</keyword>
<dbReference type="EMBL" id="CP036298">
    <property type="protein sequence ID" value="QDV28008.1"/>
    <property type="molecule type" value="Genomic_DNA"/>
</dbReference>
<evidence type="ECO:0000259" key="2">
    <source>
        <dbReference type="Pfam" id="PF07596"/>
    </source>
</evidence>